<dbReference type="PRINTS" id="PR01100">
    <property type="entry name" value="SHIKIMTKNASE"/>
</dbReference>
<feature type="binding site" evidence="11">
    <location>
        <position position="132"/>
    </location>
    <ligand>
        <name>Mg(2+)</name>
        <dbReference type="ChEBI" id="CHEBI:18420"/>
    </ligand>
</feature>
<dbReference type="CDD" id="cd00464">
    <property type="entry name" value="SK"/>
    <property type="match status" value="1"/>
</dbReference>
<evidence type="ECO:0000256" key="7">
    <source>
        <dbReference type="ARBA" id="ARBA00022777"/>
    </source>
</evidence>
<evidence type="ECO:0000256" key="6">
    <source>
        <dbReference type="ARBA" id="ARBA00022741"/>
    </source>
</evidence>
<comment type="caution">
    <text evidence="11">Lacks conserved residue(s) required for the propagation of feature annotation.</text>
</comment>
<keyword evidence="9 11" id="KW-0057">Aromatic amino acid biosynthesis</keyword>
<comment type="catalytic activity">
    <reaction evidence="10 11">
        <text>shikimate + ATP = 3-phosphoshikimate + ADP + H(+)</text>
        <dbReference type="Rhea" id="RHEA:13121"/>
        <dbReference type="ChEBI" id="CHEBI:15378"/>
        <dbReference type="ChEBI" id="CHEBI:30616"/>
        <dbReference type="ChEBI" id="CHEBI:36208"/>
        <dbReference type="ChEBI" id="CHEBI:145989"/>
        <dbReference type="ChEBI" id="CHEBI:456216"/>
        <dbReference type="EC" id="2.7.1.71"/>
    </reaction>
</comment>
<dbReference type="UniPathway" id="UPA00053">
    <property type="reaction ID" value="UER00088"/>
</dbReference>
<evidence type="ECO:0000256" key="2">
    <source>
        <dbReference type="ARBA" id="ARBA00006997"/>
    </source>
</evidence>
<comment type="subunit">
    <text evidence="11">Monomer.</text>
</comment>
<comment type="cofactor">
    <cofactor evidence="11">
        <name>Mg(2+)</name>
        <dbReference type="ChEBI" id="CHEBI:18420"/>
    </cofactor>
    <text evidence="11">Binds 1 Mg(2+) ion per subunit.</text>
</comment>
<dbReference type="InterPro" id="IPR036291">
    <property type="entry name" value="NAD(P)-bd_dom_sf"/>
</dbReference>
<dbReference type="SUPFAM" id="SSF52540">
    <property type="entry name" value="P-loop containing nucleoside triphosphate hydrolases"/>
    <property type="match status" value="1"/>
</dbReference>
<comment type="caution">
    <text evidence="13">The sequence shown here is derived from an EMBL/GenBank/DDBJ whole genome shotgun (WGS) entry which is preliminary data.</text>
</comment>
<evidence type="ECO:0000256" key="5">
    <source>
        <dbReference type="ARBA" id="ARBA00022679"/>
    </source>
</evidence>
<dbReference type="GO" id="GO:0004765">
    <property type="term" value="F:shikimate kinase activity"/>
    <property type="evidence" value="ECO:0007669"/>
    <property type="project" value="UniProtKB-UniRule"/>
</dbReference>
<evidence type="ECO:0000256" key="4">
    <source>
        <dbReference type="ARBA" id="ARBA00022605"/>
    </source>
</evidence>
<dbReference type="InterPro" id="IPR041121">
    <property type="entry name" value="SDH_C"/>
</dbReference>
<dbReference type="InterPro" id="IPR000623">
    <property type="entry name" value="Shikimate_kinase/TSH1"/>
</dbReference>
<gene>
    <name evidence="11" type="primary">aroK</name>
    <name evidence="13" type="ORF">BN580_00889</name>
</gene>
<dbReference type="GO" id="GO:0005524">
    <property type="term" value="F:ATP binding"/>
    <property type="evidence" value="ECO:0007669"/>
    <property type="project" value="UniProtKB-UniRule"/>
</dbReference>
<dbReference type="Pfam" id="PF01202">
    <property type="entry name" value="SKI"/>
    <property type="match status" value="1"/>
</dbReference>
<dbReference type="SUPFAM" id="SSF51735">
    <property type="entry name" value="NAD(P)-binding Rossmann-fold domains"/>
    <property type="match status" value="1"/>
</dbReference>
<organism evidence="13 14">
    <name type="scientific">Candidatus Colimorpha enterica</name>
    <dbReference type="NCBI Taxonomy" id="3083063"/>
    <lineage>
        <taxon>Bacteria</taxon>
        <taxon>Pseudomonadati</taxon>
        <taxon>Bacteroidota</taxon>
        <taxon>Bacteroidia</taxon>
        <taxon>Bacteroidales</taxon>
        <taxon>Candidatus Colimorpha</taxon>
    </lineage>
</organism>
<evidence type="ECO:0000256" key="1">
    <source>
        <dbReference type="ARBA" id="ARBA00004842"/>
    </source>
</evidence>
<reference evidence="13" key="1">
    <citation type="submission" date="2012-11" db="EMBL/GenBank/DDBJ databases">
        <title>Dependencies among metagenomic species, viruses, plasmids and units of genetic variation.</title>
        <authorList>
            <person name="Nielsen H.B."/>
            <person name="Almeida M."/>
            <person name="Juncker A.S."/>
            <person name="Rasmussen S."/>
            <person name="Li J."/>
            <person name="Sunagawa S."/>
            <person name="Plichta D."/>
            <person name="Gautier L."/>
            <person name="Le Chatelier E."/>
            <person name="Peletier E."/>
            <person name="Bonde I."/>
            <person name="Nielsen T."/>
            <person name="Manichanh C."/>
            <person name="Arumugam M."/>
            <person name="Batto J."/>
            <person name="Santos M.B.Q.D."/>
            <person name="Blom N."/>
            <person name="Borruel N."/>
            <person name="Burgdorf K.S."/>
            <person name="Boumezbeur F."/>
            <person name="Casellas F."/>
            <person name="Dore J."/>
            <person name="Guarner F."/>
            <person name="Hansen T."/>
            <person name="Hildebrand F."/>
            <person name="Kaas R.S."/>
            <person name="Kennedy S."/>
            <person name="Kristiansen K."/>
            <person name="Kultima J.R."/>
            <person name="Leonard P."/>
            <person name="Levenez F."/>
            <person name="Lund O."/>
            <person name="Moumen B."/>
            <person name="Le Paslier D."/>
            <person name="Pons N."/>
            <person name="Pedersen O."/>
            <person name="Prifti E."/>
            <person name="Qin J."/>
            <person name="Raes J."/>
            <person name="Tap J."/>
            <person name="Tims S."/>
            <person name="Ussery D.W."/>
            <person name="Yamada T."/>
            <person name="MetaHit consortium"/>
            <person name="Renault P."/>
            <person name="Sicheritz-Ponten T."/>
            <person name="Bork P."/>
            <person name="Wang J."/>
            <person name="Brunak S."/>
            <person name="Ehrlich S.D."/>
        </authorList>
    </citation>
    <scope>NUCLEOTIDE SEQUENCE [LARGE SCALE GENOMIC DNA]</scope>
</reference>
<comment type="subcellular location">
    <subcellularLocation>
        <location evidence="11">Cytoplasm</location>
    </subcellularLocation>
</comment>
<keyword evidence="11" id="KW-0963">Cytoplasm</keyword>
<keyword evidence="4 11" id="KW-0028">Amino-acid biosynthesis</keyword>
<comment type="pathway">
    <text evidence="1 11">Metabolic intermediate biosynthesis; chorismate biosynthesis; chorismate from D-erythrose 4-phosphate and phosphoenolpyruvate: step 5/7.</text>
</comment>
<evidence type="ECO:0000256" key="10">
    <source>
        <dbReference type="ARBA" id="ARBA00048567"/>
    </source>
</evidence>
<feature type="domain" description="SDH C-terminal" evidence="12">
    <location>
        <begin position="82"/>
        <end position="103"/>
    </location>
</feature>
<dbReference type="Proteomes" id="UP000017938">
    <property type="component" value="Unassembled WGS sequence"/>
</dbReference>
<evidence type="ECO:0000256" key="11">
    <source>
        <dbReference type="HAMAP-Rule" id="MF_00109"/>
    </source>
</evidence>
<dbReference type="EMBL" id="CBFW010000075">
    <property type="protein sequence ID" value="CDC71580.1"/>
    <property type="molecule type" value="Genomic_DNA"/>
</dbReference>
<dbReference type="STRING" id="1263015.BN580_00889"/>
<keyword evidence="5 11" id="KW-0808">Transferase</keyword>
<keyword evidence="11" id="KW-0479">Metal-binding</keyword>
<dbReference type="PANTHER" id="PTHR21087:SF16">
    <property type="entry name" value="SHIKIMATE KINASE 1, CHLOROPLASTIC"/>
    <property type="match status" value="1"/>
</dbReference>
<protein>
    <recommendedName>
        <fullName evidence="3 11">Shikimate kinase</fullName>
        <shortName evidence="11">SK</shortName>
        <ecNumber evidence="3 11">2.7.1.71</ecNumber>
    </recommendedName>
</protein>
<evidence type="ECO:0000313" key="13">
    <source>
        <dbReference type="EMBL" id="CDC71580.1"/>
    </source>
</evidence>
<sequence>MIRMSRTGRDGATTYYRAEKRHSDAGFLINCTPCGMYPDDESIPVRLSRFGALVGVVDVIYNPLRTRLVRAALKAGIPAEGGLYMLVSQAVAAYELFTGKKADGGLTDRIYAELMGSLENIVLIGMPSSGKTTVGKYIAKKTGREFTDTDRVIVKNAGKDIKTIFAESGEAAFREIETETIRSLSCGNTGKVIATGGGAVLNVLNIERLKRNGRVYWLDRPLAALMPTSDRPVTSDRESLARTFHFRYPKYKAYCDVRISARKNVPTTAEKVIAEFVKHSSPSSGDRADRTRGEGK</sequence>
<feature type="binding site" evidence="11">
    <location>
        <position position="231"/>
    </location>
    <ligand>
        <name>ATP</name>
        <dbReference type="ChEBI" id="CHEBI:30616"/>
    </ligand>
</feature>
<evidence type="ECO:0000313" key="14">
    <source>
        <dbReference type="Proteomes" id="UP000017938"/>
    </source>
</evidence>
<feature type="binding site" evidence="11">
    <location>
        <position position="197"/>
    </location>
    <ligand>
        <name>substrate</name>
    </ligand>
</feature>
<dbReference type="PROSITE" id="PS01128">
    <property type="entry name" value="SHIKIMATE_KINASE"/>
    <property type="match status" value="1"/>
</dbReference>
<dbReference type="InterPro" id="IPR031322">
    <property type="entry name" value="Shikimate/glucono_kinase"/>
</dbReference>
<dbReference type="GO" id="GO:0000287">
    <property type="term" value="F:magnesium ion binding"/>
    <property type="evidence" value="ECO:0007669"/>
    <property type="project" value="UniProtKB-UniRule"/>
</dbReference>
<keyword evidence="7 11" id="KW-0418">Kinase</keyword>
<dbReference type="GO" id="GO:0009073">
    <property type="term" value="P:aromatic amino acid family biosynthetic process"/>
    <property type="evidence" value="ECO:0007669"/>
    <property type="project" value="UniProtKB-KW"/>
</dbReference>
<comment type="similarity">
    <text evidence="2 11">Belongs to the shikimate kinase family.</text>
</comment>
<feature type="binding site" evidence="11">
    <location>
        <position position="247"/>
    </location>
    <ligand>
        <name>substrate</name>
    </ligand>
</feature>
<dbReference type="AlphaFoldDB" id="R6TH56"/>
<comment type="function">
    <text evidence="11">Catalyzes the specific phosphorylation of the 3-hydroxyl group of shikimic acid using ATP as a cosubstrate.</text>
</comment>
<keyword evidence="6 11" id="KW-0547">Nucleotide-binding</keyword>
<dbReference type="PANTHER" id="PTHR21087">
    <property type="entry name" value="SHIKIMATE KINASE"/>
    <property type="match status" value="1"/>
</dbReference>
<keyword evidence="11" id="KW-0460">Magnesium</keyword>
<dbReference type="HAMAP" id="MF_00109">
    <property type="entry name" value="Shikimate_kinase"/>
    <property type="match status" value="1"/>
</dbReference>
<dbReference type="InterPro" id="IPR023000">
    <property type="entry name" value="Shikimate_kinase_CS"/>
</dbReference>
<dbReference type="Gene3D" id="3.40.50.300">
    <property type="entry name" value="P-loop containing nucleotide triphosphate hydrolases"/>
    <property type="match status" value="1"/>
</dbReference>
<dbReference type="GO" id="GO:0005829">
    <property type="term" value="C:cytosol"/>
    <property type="evidence" value="ECO:0007669"/>
    <property type="project" value="TreeGrafter"/>
</dbReference>
<dbReference type="InterPro" id="IPR027417">
    <property type="entry name" value="P-loop_NTPase"/>
</dbReference>
<dbReference type="GO" id="GO:0008652">
    <property type="term" value="P:amino acid biosynthetic process"/>
    <property type="evidence" value="ECO:0007669"/>
    <property type="project" value="UniProtKB-KW"/>
</dbReference>
<accession>R6TH56</accession>
<evidence type="ECO:0000256" key="8">
    <source>
        <dbReference type="ARBA" id="ARBA00022840"/>
    </source>
</evidence>
<keyword evidence="8 11" id="KW-0067">ATP-binding</keyword>
<dbReference type="GO" id="GO:0009423">
    <property type="term" value="P:chorismate biosynthetic process"/>
    <property type="evidence" value="ECO:0007669"/>
    <property type="project" value="UniProtKB-UniRule"/>
</dbReference>
<feature type="binding site" evidence="11">
    <location>
        <begin position="128"/>
        <end position="133"/>
    </location>
    <ligand>
        <name>ATP</name>
        <dbReference type="ChEBI" id="CHEBI:30616"/>
    </ligand>
</feature>
<dbReference type="EC" id="2.7.1.71" evidence="3 11"/>
<evidence type="ECO:0000259" key="12">
    <source>
        <dbReference type="Pfam" id="PF18317"/>
    </source>
</evidence>
<dbReference type="Gene3D" id="3.40.50.720">
    <property type="entry name" value="NAD(P)-binding Rossmann-like Domain"/>
    <property type="match status" value="1"/>
</dbReference>
<name>R6TH56_9BACT</name>
<evidence type="ECO:0000256" key="9">
    <source>
        <dbReference type="ARBA" id="ARBA00023141"/>
    </source>
</evidence>
<evidence type="ECO:0000256" key="3">
    <source>
        <dbReference type="ARBA" id="ARBA00012154"/>
    </source>
</evidence>
<dbReference type="Pfam" id="PF18317">
    <property type="entry name" value="SDH_C"/>
    <property type="match status" value="1"/>
</dbReference>
<feature type="binding site" evidence="11">
    <location>
        <position position="150"/>
    </location>
    <ligand>
        <name>substrate</name>
    </ligand>
</feature>
<proteinExistence type="inferred from homology"/>
<feature type="binding site" evidence="11">
    <location>
        <position position="174"/>
    </location>
    <ligand>
        <name>substrate</name>
    </ligand>
</feature>